<dbReference type="CDD" id="cd17574">
    <property type="entry name" value="REC_OmpR"/>
    <property type="match status" value="1"/>
</dbReference>
<organism evidence="12 13">
    <name type="scientific">Clostridium saccharobutylicum DSM 13864</name>
    <dbReference type="NCBI Taxonomy" id="1345695"/>
    <lineage>
        <taxon>Bacteria</taxon>
        <taxon>Bacillati</taxon>
        <taxon>Bacillota</taxon>
        <taxon>Clostridia</taxon>
        <taxon>Eubacteriales</taxon>
        <taxon>Clostridiaceae</taxon>
        <taxon>Clostridium</taxon>
    </lineage>
</organism>
<evidence type="ECO:0000256" key="2">
    <source>
        <dbReference type="ARBA" id="ARBA00022553"/>
    </source>
</evidence>
<dbReference type="FunFam" id="3.40.50.2300:FF:000001">
    <property type="entry name" value="DNA-binding response regulator PhoB"/>
    <property type="match status" value="1"/>
</dbReference>
<keyword evidence="6" id="KW-0804">Transcription</keyword>
<dbReference type="PANTHER" id="PTHR48111">
    <property type="entry name" value="REGULATOR OF RPOS"/>
    <property type="match status" value="1"/>
</dbReference>
<dbReference type="SUPFAM" id="SSF52172">
    <property type="entry name" value="CheY-like"/>
    <property type="match status" value="1"/>
</dbReference>
<dbReference type="PROSITE" id="PS50110">
    <property type="entry name" value="RESPONSE_REGULATORY"/>
    <property type="match status" value="1"/>
</dbReference>
<gene>
    <name evidence="12" type="primary">gtcR1</name>
    <name evidence="12" type="ORF">CLSA_c05420</name>
</gene>
<evidence type="ECO:0000259" key="11">
    <source>
        <dbReference type="PROSITE" id="PS51755"/>
    </source>
</evidence>
<dbReference type="PANTHER" id="PTHR48111:SF40">
    <property type="entry name" value="PHOSPHATE REGULON TRANSCRIPTIONAL REGULATORY PROTEIN PHOB"/>
    <property type="match status" value="1"/>
</dbReference>
<comment type="function">
    <text evidence="7">May play the central regulatory role in sporulation. It may be an element of the effector pathway responsible for the activation of sporulation genes in response to nutritional stress. Spo0A may act in concert with spo0H (a sigma factor) to control the expression of some genes that are critical to the sporulation process.</text>
</comment>
<feature type="domain" description="OmpR/PhoB-type" evidence="11">
    <location>
        <begin position="126"/>
        <end position="225"/>
    </location>
</feature>
<dbReference type="InterPro" id="IPR001789">
    <property type="entry name" value="Sig_transdc_resp-reg_receiver"/>
</dbReference>
<evidence type="ECO:0000256" key="6">
    <source>
        <dbReference type="ARBA" id="ARBA00023163"/>
    </source>
</evidence>
<evidence type="ECO:0000256" key="9">
    <source>
        <dbReference type="PROSITE-ProRule" id="PRU01091"/>
    </source>
</evidence>
<reference evidence="12 13" key="1">
    <citation type="journal article" date="2013" name="Genome Announc.">
        <title>Complete Genome Sequence of the Solvent Producer Clostridium saccharobutylicum NCP262 (DSM 13864).</title>
        <authorList>
            <person name="Poehlein A."/>
            <person name="Hartwich K."/>
            <person name="Krabben P."/>
            <person name="Ehrenreich A."/>
            <person name="Liebl W."/>
            <person name="Durre P."/>
            <person name="Gottschalk G."/>
            <person name="Daniel R."/>
        </authorList>
    </citation>
    <scope>NUCLEOTIDE SEQUENCE [LARGE SCALE GENOMIC DNA]</scope>
    <source>
        <strain evidence="12">DSM 13864</strain>
    </source>
</reference>
<accession>U5MM11</accession>
<protein>
    <recommendedName>
        <fullName evidence="1">Stage 0 sporulation protein A homolog</fullName>
    </recommendedName>
</protein>
<dbReference type="Gene3D" id="1.10.10.10">
    <property type="entry name" value="Winged helix-like DNA-binding domain superfamily/Winged helix DNA-binding domain"/>
    <property type="match status" value="1"/>
</dbReference>
<dbReference type="SMART" id="SM00862">
    <property type="entry name" value="Trans_reg_C"/>
    <property type="match status" value="1"/>
</dbReference>
<dbReference type="InterPro" id="IPR039420">
    <property type="entry name" value="WalR-like"/>
</dbReference>
<sequence>MNILIAEDEQDIRNLISLHMKKENYNVYEACDGDEALKIFENEKIDLILLDIMMPNIDGISLIQRVRAVSTIPIICVTAMGNDSDKVLALGLGADDYLVKPISPIELTARVESNLRRCYKYTTQKNKVYSTGELKLFTESFELFKGDKKIELNPKEFKIVQLLISNLGRVFTKKQIYEEVWEEMYIGDSNNIMVHLSHIREKIEDDPKNPVYVKTIRGIGYKIERVNVNETQQK</sequence>
<dbReference type="FunFam" id="1.10.10.10:FF:000018">
    <property type="entry name" value="DNA-binding response regulator ResD"/>
    <property type="match status" value="1"/>
</dbReference>
<dbReference type="AlphaFoldDB" id="U5MM11"/>
<evidence type="ECO:0000256" key="7">
    <source>
        <dbReference type="ARBA" id="ARBA00024867"/>
    </source>
</evidence>
<evidence type="ECO:0000256" key="1">
    <source>
        <dbReference type="ARBA" id="ARBA00018672"/>
    </source>
</evidence>
<dbReference type="InterPro" id="IPR011006">
    <property type="entry name" value="CheY-like_superfamily"/>
</dbReference>
<keyword evidence="4" id="KW-0805">Transcription regulation</keyword>
<keyword evidence="2 8" id="KW-0597">Phosphoprotein</keyword>
<dbReference type="KEGG" id="csb:CLSA_c05420"/>
<dbReference type="InterPro" id="IPR001867">
    <property type="entry name" value="OmpR/PhoB-type_DNA-bd"/>
</dbReference>
<dbReference type="CDD" id="cd00383">
    <property type="entry name" value="trans_reg_C"/>
    <property type="match status" value="1"/>
</dbReference>
<dbReference type="InterPro" id="IPR036388">
    <property type="entry name" value="WH-like_DNA-bd_sf"/>
</dbReference>
<evidence type="ECO:0000256" key="5">
    <source>
        <dbReference type="ARBA" id="ARBA00023125"/>
    </source>
</evidence>
<dbReference type="eggNOG" id="COG0745">
    <property type="taxonomic scope" value="Bacteria"/>
</dbReference>
<proteinExistence type="predicted"/>
<dbReference type="GO" id="GO:0000156">
    <property type="term" value="F:phosphorelay response regulator activity"/>
    <property type="evidence" value="ECO:0007669"/>
    <property type="project" value="TreeGrafter"/>
</dbReference>
<dbReference type="GO" id="GO:0005829">
    <property type="term" value="C:cytosol"/>
    <property type="evidence" value="ECO:0007669"/>
    <property type="project" value="TreeGrafter"/>
</dbReference>
<dbReference type="PATRIC" id="fig|1345695.10.peg.1203"/>
<dbReference type="RefSeq" id="WP_022743845.1">
    <property type="nucleotide sequence ID" value="NC_022571.1"/>
</dbReference>
<dbReference type="Pfam" id="PF00486">
    <property type="entry name" value="Trans_reg_C"/>
    <property type="match status" value="1"/>
</dbReference>
<dbReference type="Pfam" id="PF00072">
    <property type="entry name" value="Response_reg"/>
    <property type="match status" value="1"/>
</dbReference>
<dbReference type="Gene3D" id="3.40.50.2300">
    <property type="match status" value="1"/>
</dbReference>
<dbReference type="GeneID" id="55473096"/>
<dbReference type="GO" id="GO:0000976">
    <property type="term" value="F:transcription cis-regulatory region binding"/>
    <property type="evidence" value="ECO:0007669"/>
    <property type="project" value="TreeGrafter"/>
</dbReference>
<keyword evidence="3" id="KW-0902">Two-component regulatory system</keyword>
<dbReference type="OrthoDB" id="9790442at2"/>
<evidence type="ECO:0000313" key="12">
    <source>
        <dbReference type="EMBL" id="AGX41558.1"/>
    </source>
</evidence>
<dbReference type="PROSITE" id="PS51755">
    <property type="entry name" value="OMPR_PHOB"/>
    <property type="match status" value="1"/>
</dbReference>
<keyword evidence="5 9" id="KW-0238">DNA-binding</keyword>
<evidence type="ECO:0000259" key="10">
    <source>
        <dbReference type="PROSITE" id="PS50110"/>
    </source>
</evidence>
<evidence type="ECO:0000256" key="8">
    <source>
        <dbReference type="PROSITE-ProRule" id="PRU00169"/>
    </source>
</evidence>
<dbReference type="Gene3D" id="6.10.250.690">
    <property type="match status" value="1"/>
</dbReference>
<dbReference type="GO" id="GO:0032993">
    <property type="term" value="C:protein-DNA complex"/>
    <property type="evidence" value="ECO:0007669"/>
    <property type="project" value="TreeGrafter"/>
</dbReference>
<feature type="domain" description="Response regulatory" evidence="10">
    <location>
        <begin position="2"/>
        <end position="115"/>
    </location>
</feature>
<evidence type="ECO:0000256" key="3">
    <source>
        <dbReference type="ARBA" id="ARBA00023012"/>
    </source>
</evidence>
<feature type="DNA-binding region" description="OmpR/PhoB-type" evidence="9">
    <location>
        <begin position="126"/>
        <end position="225"/>
    </location>
</feature>
<evidence type="ECO:0000313" key="13">
    <source>
        <dbReference type="Proteomes" id="UP000017118"/>
    </source>
</evidence>
<feature type="modified residue" description="4-aspartylphosphate" evidence="8">
    <location>
        <position position="51"/>
    </location>
</feature>
<evidence type="ECO:0000256" key="4">
    <source>
        <dbReference type="ARBA" id="ARBA00023015"/>
    </source>
</evidence>
<dbReference type="HOGENOM" id="CLU_000445_30_4_9"/>
<dbReference type="GO" id="GO:0006355">
    <property type="term" value="P:regulation of DNA-templated transcription"/>
    <property type="evidence" value="ECO:0007669"/>
    <property type="project" value="InterPro"/>
</dbReference>
<dbReference type="Proteomes" id="UP000017118">
    <property type="component" value="Chromosome"/>
</dbReference>
<dbReference type="SMART" id="SM00448">
    <property type="entry name" value="REC"/>
    <property type="match status" value="1"/>
</dbReference>
<dbReference type="EMBL" id="CP006721">
    <property type="protein sequence ID" value="AGX41558.1"/>
    <property type="molecule type" value="Genomic_DNA"/>
</dbReference>
<name>U5MM11_CLOSA</name>
<keyword evidence="13" id="KW-1185">Reference proteome</keyword>